<dbReference type="EMBL" id="CAJEWN010000088">
    <property type="protein sequence ID" value="CAD2161875.1"/>
    <property type="molecule type" value="Genomic_DNA"/>
</dbReference>
<evidence type="ECO:0000313" key="1">
    <source>
        <dbReference type="EMBL" id="CAD2161875.1"/>
    </source>
</evidence>
<accession>A0A6V7UPG3</accession>
<name>A0A6V7UPG3_MELEN</name>
<proteinExistence type="predicted"/>
<gene>
    <name evidence="1" type="ORF">MENT_LOCUS15099</name>
</gene>
<evidence type="ECO:0000313" key="2">
    <source>
        <dbReference type="Proteomes" id="UP000580250"/>
    </source>
</evidence>
<dbReference type="Proteomes" id="UP000580250">
    <property type="component" value="Unassembled WGS sequence"/>
</dbReference>
<dbReference type="AlphaFoldDB" id="A0A6V7UPG3"/>
<comment type="caution">
    <text evidence="1">The sequence shown here is derived from an EMBL/GenBank/DDBJ whole genome shotgun (WGS) entry which is preliminary data.</text>
</comment>
<protein>
    <submittedName>
        <fullName evidence="1">Uncharacterized protein</fullName>
    </submittedName>
</protein>
<dbReference type="OrthoDB" id="5892069at2759"/>
<sequence length="109" mass="13116">MERNKEGNRMNQKKYDEFLEELQKKWAKALFYYTFSARHPKRFGEVVIEDDWKKQGEASTSTRKIREPKQILKFDPYRENTSTFWVAIYGIENPVKEISGQKIRQLLPL</sequence>
<reference evidence="1 2" key="1">
    <citation type="submission" date="2020-08" db="EMBL/GenBank/DDBJ databases">
        <authorList>
            <person name="Koutsovoulos G."/>
            <person name="Danchin GJ E."/>
        </authorList>
    </citation>
    <scope>NUCLEOTIDE SEQUENCE [LARGE SCALE GENOMIC DNA]</scope>
</reference>
<organism evidence="1 2">
    <name type="scientific">Meloidogyne enterolobii</name>
    <name type="common">Root-knot nematode worm</name>
    <name type="synonym">Meloidogyne mayaguensis</name>
    <dbReference type="NCBI Taxonomy" id="390850"/>
    <lineage>
        <taxon>Eukaryota</taxon>
        <taxon>Metazoa</taxon>
        <taxon>Ecdysozoa</taxon>
        <taxon>Nematoda</taxon>
        <taxon>Chromadorea</taxon>
        <taxon>Rhabditida</taxon>
        <taxon>Tylenchina</taxon>
        <taxon>Tylenchomorpha</taxon>
        <taxon>Tylenchoidea</taxon>
        <taxon>Meloidogynidae</taxon>
        <taxon>Meloidogyninae</taxon>
        <taxon>Meloidogyne</taxon>
    </lineage>
</organism>